<evidence type="ECO:0000313" key="9">
    <source>
        <dbReference type="Proteomes" id="UP000184485"/>
    </source>
</evidence>
<feature type="transmembrane region" description="Helical" evidence="7">
    <location>
        <begin position="293"/>
        <end position="316"/>
    </location>
</feature>
<sequence>MTEFWTAALALSILLYVLLDGFDLGVGMLLALMPNERGRRHMLRAIAPVWDGNETWLVIAGTILFGVFPLVYATLLSAFYLPIIVMLTGLILRGVSFEFREKSRHPGFWTWCFILGSLVATFVQGVAIGALVEGLPIADGRYVGGAFGWLSPFAVLCGIALLLGYALLGAGWLTRKTTDDVQAFAFGVLPRLLVAVLVLLAAIFAYSLALDLAVMNLWLERPVLIVFPVIGALASAAMALAIRRRMDLAPFLCGAVIFAAAFATLAVSFYPYIIPFSVTIAEAAAPHASQSFMFWGAGIVVLPITLAYTISVYFVFKGKVDPDASYGQPSREKRST</sequence>
<dbReference type="GO" id="GO:0005886">
    <property type="term" value="C:plasma membrane"/>
    <property type="evidence" value="ECO:0007669"/>
    <property type="project" value="UniProtKB-SubCell"/>
</dbReference>
<dbReference type="InterPro" id="IPR003317">
    <property type="entry name" value="Cyt-d_oxidase_su2"/>
</dbReference>
<keyword evidence="5 7" id="KW-1133">Transmembrane helix</keyword>
<name>A0A1M5L5P1_9HYPH</name>
<dbReference type="AlphaFoldDB" id="A0A1M5L5P1"/>
<evidence type="ECO:0000256" key="6">
    <source>
        <dbReference type="ARBA" id="ARBA00023136"/>
    </source>
</evidence>
<dbReference type="GO" id="GO:0009055">
    <property type="term" value="F:electron transfer activity"/>
    <property type="evidence" value="ECO:0007669"/>
    <property type="project" value="TreeGrafter"/>
</dbReference>
<feature type="transmembrane region" description="Helical" evidence="7">
    <location>
        <begin position="185"/>
        <end position="210"/>
    </location>
</feature>
<organism evidence="8 9">
    <name type="scientific">Kaistia soli DSM 19436</name>
    <dbReference type="NCBI Taxonomy" id="1122133"/>
    <lineage>
        <taxon>Bacteria</taxon>
        <taxon>Pseudomonadati</taxon>
        <taxon>Pseudomonadota</taxon>
        <taxon>Alphaproteobacteria</taxon>
        <taxon>Hyphomicrobiales</taxon>
        <taxon>Kaistiaceae</taxon>
        <taxon>Kaistia</taxon>
    </lineage>
</organism>
<evidence type="ECO:0000256" key="1">
    <source>
        <dbReference type="ARBA" id="ARBA00004651"/>
    </source>
</evidence>
<feature type="transmembrane region" description="Helical" evidence="7">
    <location>
        <begin position="108"/>
        <end position="132"/>
    </location>
</feature>
<dbReference type="GO" id="GO:0016682">
    <property type="term" value="F:oxidoreductase activity, acting on diphenols and related substances as donors, oxygen as acceptor"/>
    <property type="evidence" value="ECO:0007669"/>
    <property type="project" value="TreeGrafter"/>
</dbReference>
<keyword evidence="3" id="KW-1003">Cell membrane</keyword>
<feature type="transmembrane region" description="Helical" evidence="7">
    <location>
        <begin position="152"/>
        <end position="173"/>
    </location>
</feature>
<evidence type="ECO:0000256" key="4">
    <source>
        <dbReference type="ARBA" id="ARBA00022692"/>
    </source>
</evidence>
<dbReference type="EMBL" id="FQUP01000006">
    <property type="protein sequence ID" value="SHG60255.1"/>
    <property type="molecule type" value="Genomic_DNA"/>
</dbReference>
<evidence type="ECO:0000313" key="8">
    <source>
        <dbReference type="EMBL" id="SHG60255.1"/>
    </source>
</evidence>
<dbReference type="PANTHER" id="PTHR43141">
    <property type="entry name" value="CYTOCHROME BD2 SUBUNIT II"/>
    <property type="match status" value="1"/>
</dbReference>
<dbReference type="OrthoDB" id="9776710at2"/>
<dbReference type="Proteomes" id="UP000184485">
    <property type="component" value="Unassembled WGS sequence"/>
</dbReference>
<dbReference type="Pfam" id="PF02322">
    <property type="entry name" value="Cyt_bd_oxida_II"/>
    <property type="match status" value="1"/>
</dbReference>
<evidence type="ECO:0000256" key="5">
    <source>
        <dbReference type="ARBA" id="ARBA00022989"/>
    </source>
</evidence>
<evidence type="ECO:0000256" key="2">
    <source>
        <dbReference type="ARBA" id="ARBA00007543"/>
    </source>
</evidence>
<dbReference type="NCBIfam" id="TIGR00203">
    <property type="entry name" value="cydB"/>
    <property type="match status" value="1"/>
</dbReference>
<keyword evidence="4 7" id="KW-0812">Transmembrane</keyword>
<dbReference type="STRING" id="1122133.SAMN02745157_4500"/>
<feature type="transmembrane region" description="Helical" evidence="7">
    <location>
        <begin position="54"/>
        <end position="72"/>
    </location>
</feature>
<dbReference type="GO" id="GO:0070069">
    <property type="term" value="C:cytochrome complex"/>
    <property type="evidence" value="ECO:0007669"/>
    <property type="project" value="TreeGrafter"/>
</dbReference>
<dbReference type="RefSeq" id="WP_073057684.1">
    <property type="nucleotide sequence ID" value="NZ_FQUP01000006.1"/>
</dbReference>
<keyword evidence="6 7" id="KW-0472">Membrane</keyword>
<comment type="subcellular location">
    <subcellularLocation>
        <location evidence="1">Cell membrane</location>
        <topology evidence="1">Multi-pass membrane protein</topology>
    </subcellularLocation>
</comment>
<comment type="similarity">
    <text evidence="2">Belongs to the cytochrome ubiquinol oxidase subunit 2 family.</text>
</comment>
<reference evidence="8 9" key="1">
    <citation type="submission" date="2016-11" db="EMBL/GenBank/DDBJ databases">
        <authorList>
            <person name="Jaros S."/>
            <person name="Januszkiewicz K."/>
            <person name="Wedrychowicz H."/>
        </authorList>
    </citation>
    <scope>NUCLEOTIDE SEQUENCE [LARGE SCALE GENOMIC DNA]</scope>
    <source>
        <strain evidence="8 9">DSM 19436</strain>
    </source>
</reference>
<feature type="transmembrane region" description="Helical" evidence="7">
    <location>
        <begin position="222"/>
        <end position="242"/>
    </location>
</feature>
<keyword evidence="9" id="KW-1185">Reference proteome</keyword>
<evidence type="ECO:0000256" key="7">
    <source>
        <dbReference type="SAM" id="Phobius"/>
    </source>
</evidence>
<feature type="transmembrane region" description="Helical" evidence="7">
    <location>
        <begin position="249"/>
        <end position="273"/>
    </location>
</feature>
<accession>A0A1M5L5P1</accession>
<feature type="transmembrane region" description="Helical" evidence="7">
    <location>
        <begin position="78"/>
        <end position="96"/>
    </location>
</feature>
<protein>
    <submittedName>
        <fullName evidence="8">Cytochrome bd-I ubiquinol oxidase subunit 2 apoprotein</fullName>
    </submittedName>
</protein>
<dbReference type="PANTHER" id="PTHR43141:SF4">
    <property type="entry name" value="CYTOCHROME BD2 SUBUNIT II"/>
    <property type="match status" value="1"/>
</dbReference>
<proteinExistence type="inferred from homology"/>
<gene>
    <name evidence="8" type="ORF">SAMN02745157_4500</name>
</gene>
<feature type="transmembrane region" description="Helical" evidence="7">
    <location>
        <begin position="6"/>
        <end position="33"/>
    </location>
</feature>
<dbReference type="GO" id="GO:0019646">
    <property type="term" value="P:aerobic electron transport chain"/>
    <property type="evidence" value="ECO:0007669"/>
    <property type="project" value="TreeGrafter"/>
</dbReference>
<evidence type="ECO:0000256" key="3">
    <source>
        <dbReference type="ARBA" id="ARBA00022475"/>
    </source>
</evidence>